<dbReference type="eggNOG" id="COG0756">
    <property type="taxonomic scope" value="Bacteria"/>
</dbReference>
<dbReference type="PANTHER" id="PTHR11241:SF0">
    <property type="entry name" value="DEOXYURIDINE 5'-TRIPHOSPHATE NUCLEOTIDOHYDROLASE"/>
    <property type="match status" value="1"/>
</dbReference>
<dbReference type="InterPro" id="IPR029054">
    <property type="entry name" value="dUTPase-like"/>
</dbReference>
<dbReference type="GO" id="GO:0046081">
    <property type="term" value="P:dUTP catabolic process"/>
    <property type="evidence" value="ECO:0007669"/>
    <property type="project" value="InterPro"/>
</dbReference>
<keyword evidence="4" id="KW-0546">Nucleotide metabolism</keyword>
<dbReference type="AlphaFoldDB" id="G0HB76"/>
<evidence type="ECO:0000259" key="6">
    <source>
        <dbReference type="Pfam" id="PF00692"/>
    </source>
</evidence>
<dbReference type="KEGG" id="cva:CVAR_0847"/>
<evidence type="ECO:0000313" key="7">
    <source>
        <dbReference type="EMBL" id="AEK36201.1"/>
    </source>
</evidence>
<dbReference type="NCBIfam" id="TIGR00576">
    <property type="entry name" value="dut"/>
    <property type="match status" value="1"/>
</dbReference>
<dbReference type="GO" id="GO:0004170">
    <property type="term" value="F:dUTP diphosphatase activity"/>
    <property type="evidence" value="ECO:0007669"/>
    <property type="project" value="UniProtKB-EC"/>
</dbReference>
<protein>
    <recommendedName>
        <fullName evidence="2">dUTP diphosphatase</fullName>
        <ecNumber evidence="2">3.6.1.23</ecNumber>
    </recommendedName>
</protein>
<dbReference type="InterPro" id="IPR033704">
    <property type="entry name" value="dUTPase_trimeric"/>
</dbReference>
<dbReference type="GO" id="GO:0000287">
    <property type="term" value="F:magnesium ion binding"/>
    <property type="evidence" value="ECO:0007669"/>
    <property type="project" value="InterPro"/>
</dbReference>
<keyword evidence="3 7" id="KW-0378">Hydrolase</keyword>
<comment type="catalytic activity">
    <reaction evidence="5">
        <text>dUTP + H2O = dUMP + diphosphate + H(+)</text>
        <dbReference type="Rhea" id="RHEA:10248"/>
        <dbReference type="ChEBI" id="CHEBI:15377"/>
        <dbReference type="ChEBI" id="CHEBI:15378"/>
        <dbReference type="ChEBI" id="CHEBI:33019"/>
        <dbReference type="ChEBI" id="CHEBI:61555"/>
        <dbReference type="ChEBI" id="CHEBI:246422"/>
        <dbReference type="EC" id="3.6.1.23"/>
    </reaction>
</comment>
<dbReference type="NCBIfam" id="NF001862">
    <property type="entry name" value="PRK00601.1"/>
    <property type="match status" value="1"/>
</dbReference>
<dbReference type="InterPro" id="IPR008181">
    <property type="entry name" value="dUTPase"/>
</dbReference>
<dbReference type="Proteomes" id="UP000006659">
    <property type="component" value="Chromosome"/>
</dbReference>
<dbReference type="EMBL" id="CP002917">
    <property type="protein sequence ID" value="AEK36201.1"/>
    <property type="molecule type" value="Genomic_DNA"/>
</dbReference>
<dbReference type="RefSeq" id="WP_014009389.1">
    <property type="nucleotide sequence ID" value="NC_015859.1"/>
</dbReference>
<dbReference type="InterPro" id="IPR036157">
    <property type="entry name" value="dUTPase-like_sf"/>
</dbReference>
<evidence type="ECO:0000256" key="4">
    <source>
        <dbReference type="ARBA" id="ARBA00023080"/>
    </source>
</evidence>
<gene>
    <name evidence="7" type="primary">dut2</name>
    <name evidence="7" type="ordered locus">CVAR_0847</name>
</gene>
<dbReference type="GO" id="GO:0006226">
    <property type="term" value="P:dUMP biosynthetic process"/>
    <property type="evidence" value="ECO:0007669"/>
    <property type="project" value="InterPro"/>
</dbReference>
<evidence type="ECO:0000256" key="3">
    <source>
        <dbReference type="ARBA" id="ARBA00022801"/>
    </source>
</evidence>
<evidence type="ECO:0000313" key="8">
    <source>
        <dbReference type="Proteomes" id="UP000006659"/>
    </source>
</evidence>
<organism evidence="7 8">
    <name type="scientific">Corynebacterium variabile (strain DSM 44702 / CIP 107183 / JCM 12073 / NCIMB 30131)</name>
    <name type="common">Corynebacterium mooreparkense</name>
    <dbReference type="NCBI Taxonomy" id="858619"/>
    <lineage>
        <taxon>Bacteria</taxon>
        <taxon>Bacillati</taxon>
        <taxon>Actinomycetota</taxon>
        <taxon>Actinomycetes</taxon>
        <taxon>Mycobacteriales</taxon>
        <taxon>Corynebacteriaceae</taxon>
        <taxon>Corynebacterium</taxon>
    </lineage>
</organism>
<comment type="similarity">
    <text evidence="1">Belongs to the dUTPase family.</text>
</comment>
<evidence type="ECO:0000256" key="5">
    <source>
        <dbReference type="ARBA" id="ARBA00047686"/>
    </source>
</evidence>
<sequence>MTTINITLDPGGIQPCRATPGSGAFDLHALIGGTLAPGHRTLVQTGVHLALPAGHDGWVLSRSGIAHKHGVFVLNAPGLVDSDYRGDVGVLLHNADPESWFHWEAGDRIAQLYLPTLPDTALHVVDELDTTDRGDQGFGSTGVKAVA</sequence>
<feature type="domain" description="dUTPase-like" evidence="6">
    <location>
        <begin position="15"/>
        <end position="142"/>
    </location>
</feature>
<dbReference type="STRING" id="858619.CVAR_0847"/>
<proteinExistence type="inferred from homology"/>
<dbReference type="PANTHER" id="PTHR11241">
    <property type="entry name" value="DEOXYURIDINE 5'-TRIPHOSPHATE NUCLEOTIDOHYDROLASE"/>
    <property type="match status" value="1"/>
</dbReference>
<evidence type="ECO:0000256" key="2">
    <source>
        <dbReference type="ARBA" id="ARBA00012379"/>
    </source>
</evidence>
<dbReference type="HOGENOM" id="CLU_068508_1_3_11"/>
<reference evidence="7 8" key="1">
    <citation type="journal article" date="2011" name="BMC Genomics">
        <title>Complete genome sequence of Corynebacterium variabile DSM 44702 isolated from the surface of smear-ripened cheeses and insights into cheese ripening and flavor generation.</title>
        <authorList>
            <person name="Schroeder J."/>
            <person name="Maus I."/>
            <person name="Trost E."/>
            <person name="Tauch A."/>
        </authorList>
    </citation>
    <scope>NUCLEOTIDE SEQUENCE [LARGE SCALE GENOMIC DNA]</scope>
    <source>
        <strain evidence="8">DSM 44702 / JCM 12073 / NCIMB 30131</strain>
    </source>
</reference>
<dbReference type="CDD" id="cd07557">
    <property type="entry name" value="trimeric_dUTPase"/>
    <property type="match status" value="1"/>
</dbReference>
<dbReference type="Gene3D" id="2.70.40.10">
    <property type="match status" value="1"/>
</dbReference>
<dbReference type="Pfam" id="PF00692">
    <property type="entry name" value="dUTPase"/>
    <property type="match status" value="1"/>
</dbReference>
<dbReference type="EC" id="3.6.1.23" evidence="2"/>
<evidence type="ECO:0000256" key="1">
    <source>
        <dbReference type="ARBA" id="ARBA00006581"/>
    </source>
</evidence>
<accession>G0HB76</accession>
<dbReference type="SUPFAM" id="SSF51283">
    <property type="entry name" value="dUTPase-like"/>
    <property type="match status" value="1"/>
</dbReference>
<name>G0HB76_CORVD</name>